<evidence type="ECO:0000256" key="1">
    <source>
        <dbReference type="SAM" id="SignalP"/>
    </source>
</evidence>
<dbReference type="PROSITE" id="PS51257">
    <property type="entry name" value="PROKAR_LIPOPROTEIN"/>
    <property type="match status" value="1"/>
</dbReference>
<keyword evidence="1" id="KW-0732">Signal</keyword>
<comment type="caution">
    <text evidence="2">The sequence shown here is derived from an EMBL/GenBank/DDBJ whole genome shotgun (WGS) entry which is preliminary data.</text>
</comment>
<evidence type="ECO:0008006" key="4">
    <source>
        <dbReference type="Google" id="ProtNLM"/>
    </source>
</evidence>
<dbReference type="Proteomes" id="UP000553034">
    <property type="component" value="Unassembled WGS sequence"/>
</dbReference>
<sequence>MHYIYKWLICLVTGAFFIACTSSSSDKPTYIAGEIFNPNTNYITITKNDSLVDTVYLNKNNKFNYVFKDKPHGLYTFWHYPESQFFYIEPGDSLLFRLNTLEFDESLMFSGDGAVQNNFLNEMFLLNENNNNLIFSYYKIPPQKFANLTDSVKTQRQIKLAKLAKNHGFCEEFFQFADKTILYEYYDMRERYSFLLHRYMPRLTRHIPTNFYDYRKEANFNDSTLMSHYTYQRFLDNYIKNKSIENCKNTPTQNCFSLSSVANLKKRIEISDSIFSDKQLKEQFIKRFAIQGLTFSETPTEIQDILRLSRKSFTDSNKIKEITALAQMQEHLLPGKSITNIQLLNSTGETVNVVEKFKKPIISFNWSIKSSAHYKAQHKLIHSLREKYPEIVFMGINIDIGDIKSWQTLTENIGFNPEYEYQLKDNGIDKKLYQHYLNKVLFINKKGIVWKNTIQLNDPYLEQHILAFLNH</sequence>
<organism evidence="2 3">
    <name type="scientific">Mesonia hippocampi</name>
    <dbReference type="NCBI Taxonomy" id="1628250"/>
    <lineage>
        <taxon>Bacteria</taxon>
        <taxon>Pseudomonadati</taxon>
        <taxon>Bacteroidota</taxon>
        <taxon>Flavobacteriia</taxon>
        <taxon>Flavobacteriales</taxon>
        <taxon>Flavobacteriaceae</taxon>
        <taxon>Mesonia</taxon>
    </lineage>
</organism>
<accession>A0A840EUF7</accession>
<proteinExistence type="predicted"/>
<feature type="signal peptide" evidence="1">
    <location>
        <begin position="1"/>
        <end position="24"/>
    </location>
</feature>
<evidence type="ECO:0000313" key="3">
    <source>
        <dbReference type="Proteomes" id="UP000553034"/>
    </source>
</evidence>
<feature type="chain" id="PRO_5032432038" description="Thioredoxin domain-containing protein" evidence="1">
    <location>
        <begin position="25"/>
        <end position="471"/>
    </location>
</feature>
<name>A0A840EUF7_9FLAO</name>
<dbReference type="EMBL" id="JACIFO010000005">
    <property type="protein sequence ID" value="MBB4119096.1"/>
    <property type="molecule type" value="Genomic_DNA"/>
</dbReference>
<keyword evidence="3" id="KW-1185">Reference proteome</keyword>
<dbReference type="AlphaFoldDB" id="A0A840EUF7"/>
<protein>
    <recommendedName>
        <fullName evidence="4">Thioredoxin domain-containing protein</fullName>
    </recommendedName>
</protein>
<gene>
    <name evidence="2" type="ORF">GGR32_001392</name>
</gene>
<evidence type="ECO:0000313" key="2">
    <source>
        <dbReference type="EMBL" id="MBB4119096.1"/>
    </source>
</evidence>
<reference evidence="2 3" key="1">
    <citation type="submission" date="2020-08" db="EMBL/GenBank/DDBJ databases">
        <title>Genomic Encyclopedia of Type Strains, Phase IV (KMG-IV): sequencing the most valuable type-strain genomes for metagenomic binning, comparative biology and taxonomic classification.</title>
        <authorList>
            <person name="Goeker M."/>
        </authorList>
    </citation>
    <scope>NUCLEOTIDE SEQUENCE [LARGE SCALE GENOMIC DNA]</scope>
    <source>
        <strain evidence="2 3">DSM 29568</strain>
    </source>
</reference>
<dbReference type="Gene3D" id="3.40.30.10">
    <property type="entry name" value="Glutaredoxin"/>
    <property type="match status" value="1"/>
</dbReference>
<dbReference type="RefSeq" id="WP_183477454.1">
    <property type="nucleotide sequence ID" value="NZ_JACIFO010000005.1"/>
</dbReference>